<dbReference type="PROSITE" id="PS01124">
    <property type="entry name" value="HTH_ARAC_FAMILY_2"/>
    <property type="match status" value="1"/>
</dbReference>
<dbReference type="AlphaFoldDB" id="B9XR07"/>
<dbReference type="GO" id="GO:0043565">
    <property type="term" value="F:sequence-specific DNA binding"/>
    <property type="evidence" value="ECO:0007669"/>
    <property type="project" value="InterPro"/>
</dbReference>
<evidence type="ECO:0000313" key="5">
    <source>
        <dbReference type="Proteomes" id="UP000003688"/>
    </source>
</evidence>
<dbReference type="Pfam" id="PF12833">
    <property type="entry name" value="HTH_18"/>
    <property type="match status" value="1"/>
</dbReference>
<feature type="domain" description="HTH araC/xylS-type" evidence="3">
    <location>
        <begin position="300"/>
        <end position="372"/>
    </location>
</feature>
<dbReference type="GO" id="GO:0003700">
    <property type="term" value="F:DNA-binding transcription factor activity"/>
    <property type="evidence" value="ECO:0007669"/>
    <property type="project" value="InterPro"/>
</dbReference>
<keyword evidence="5" id="KW-1185">Reference proteome</keyword>
<evidence type="ECO:0000256" key="1">
    <source>
        <dbReference type="ARBA" id="ARBA00023015"/>
    </source>
</evidence>
<dbReference type="EMBL" id="ABOX02000059">
    <property type="protein sequence ID" value="EEF57703.1"/>
    <property type="molecule type" value="Genomic_DNA"/>
</dbReference>
<keyword evidence="1" id="KW-0805">Transcription regulation</keyword>
<reference evidence="4 5" key="1">
    <citation type="journal article" date="2011" name="J. Bacteriol.">
        <title>Genome sequence of 'Pedosphaera parvula' Ellin514, an aerobic Verrucomicrobial isolate from pasture soil.</title>
        <authorList>
            <person name="Kant R."/>
            <person name="van Passel M.W."/>
            <person name="Sangwan P."/>
            <person name="Palva A."/>
            <person name="Lucas S."/>
            <person name="Copeland A."/>
            <person name="Lapidus A."/>
            <person name="Glavina Del Rio T."/>
            <person name="Dalin E."/>
            <person name="Tice H."/>
            <person name="Bruce D."/>
            <person name="Goodwin L."/>
            <person name="Pitluck S."/>
            <person name="Chertkov O."/>
            <person name="Larimer F.W."/>
            <person name="Land M.L."/>
            <person name="Hauser L."/>
            <person name="Brettin T.S."/>
            <person name="Detter J.C."/>
            <person name="Han S."/>
            <person name="de Vos W.M."/>
            <person name="Janssen P.H."/>
            <person name="Smidt H."/>
        </authorList>
    </citation>
    <scope>NUCLEOTIDE SEQUENCE [LARGE SCALE GENOMIC DNA]</scope>
    <source>
        <strain evidence="4 5">Ellin514</strain>
    </source>
</reference>
<keyword evidence="2" id="KW-0804">Transcription</keyword>
<sequence length="385" mass="43525">MRVRKPKVQPVFGYVAVRKHPWDRTAKNPRTLKAVRVIVHCLRVPQRLATTTNHIPFSEIRPIRNPIPSAKGTTVNSHAANCSVRVWSPVFRGGAFVTIHPSRQRSKHFFVRCHSFTEALPRDGTRSAVNKLLVRIRTCTMEAHEIMEPGKLITFADRPSDSPFVERVWRSHSDQAGMFHSIATCHWVMVVTRLEGKISLTVRGPETKATMADCPAQGEWFGVLFKLGTFMPLMRSGNLRDRNGVTLPNATGHSFWLNGSAWDFPNFENMETFVNKLVRSGLIGSDRTVEGAIRGELQSVTTRTEQRRVLQVTGLTRGAIHQIERARRATQLLRQGTPILDVVHEAGYYDQAHLTRSLQRFIGQSPARITHGKEQLSFLYNKEPA</sequence>
<organism evidence="4 5">
    <name type="scientific">Pedosphaera parvula (strain Ellin514)</name>
    <dbReference type="NCBI Taxonomy" id="320771"/>
    <lineage>
        <taxon>Bacteria</taxon>
        <taxon>Pseudomonadati</taxon>
        <taxon>Verrucomicrobiota</taxon>
        <taxon>Pedosphaerae</taxon>
        <taxon>Pedosphaerales</taxon>
        <taxon>Pedosphaeraceae</taxon>
        <taxon>Pedosphaera</taxon>
    </lineage>
</organism>
<name>B9XR07_PEDPL</name>
<dbReference type="InterPro" id="IPR018060">
    <property type="entry name" value="HTH_AraC"/>
</dbReference>
<gene>
    <name evidence="4" type="ORF">Cflav_PD0765</name>
</gene>
<accession>B9XR07</accession>
<proteinExistence type="predicted"/>
<evidence type="ECO:0000313" key="4">
    <source>
        <dbReference type="EMBL" id="EEF57703.1"/>
    </source>
</evidence>
<dbReference type="SUPFAM" id="SSF46689">
    <property type="entry name" value="Homeodomain-like"/>
    <property type="match status" value="1"/>
</dbReference>
<dbReference type="STRING" id="320771.Cflav_PD0765"/>
<protein>
    <submittedName>
        <fullName evidence="4">Transcriptional regulator, AraC family</fullName>
    </submittedName>
</protein>
<evidence type="ECO:0000259" key="3">
    <source>
        <dbReference type="PROSITE" id="PS01124"/>
    </source>
</evidence>
<comment type="caution">
    <text evidence="4">The sequence shown here is derived from an EMBL/GenBank/DDBJ whole genome shotgun (WGS) entry which is preliminary data.</text>
</comment>
<dbReference type="InterPro" id="IPR009057">
    <property type="entry name" value="Homeodomain-like_sf"/>
</dbReference>
<dbReference type="Gene3D" id="1.10.10.60">
    <property type="entry name" value="Homeodomain-like"/>
    <property type="match status" value="1"/>
</dbReference>
<evidence type="ECO:0000256" key="2">
    <source>
        <dbReference type="ARBA" id="ARBA00023163"/>
    </source>
</evidence>
<dbReference type="Proteomes" id="UP000003688">
    <property type="component" value="Unassembled WGS sequence"/>
</dbReference>